<dbReference type="EMBL" id="KV426017">
    <property type="protein sequence ID" value="KZV91959.1"/>
    <property type="molecule type" value="Genomic_DNA"/>
</dbReference>
<proteinExistence type="predicted"/>
<dbReference type="InParanoid" id="A0A166AHP0"/>
<keyword evidence="3" id="KW-1185">Reference proteome</keyword>
<sequence length="291" mass="31803">MCSFPSSYKQRRMKTDAVSKKLAPGRTVTGRRHHHGHAADVDAYVGVGVQVVSAPLSARRPTQIHLQTLHPPPKRPLGPLSVSPDMARRFFIPPRMHTRRPALTQTDPAGSPGSCEGDRRRSPLQAAQPSSSIMIDITTTDGESGDGDNERRRHLDLEGELLQIRRGHLEFGLSTETTRCTLSGFPFMFSSVSACRTCVIGGGNKRRGRTPVDRDADADFPVARAPQNVTELRHTHAKNALIQVDDERYVGGEVRMLEKAAAAPADHSRPHNIDRIAPLEGGLAEDHFGIG</sequence>
<evidence type="ECO:0000313" key="3">
    <source>
        <dbReference type="Proteomes" id="UP000077266"/>
    </source>
</evidence>
<evidence type="ECO:0000256" key="1">
    <source>
        <dbReference type="SAM" id="MobiDB-lite"/>
    </source>
</evidence>
<evidence type="ECO:0000313" key="2">
    <source>
        <dbReference type="EMBL" id="KZV91959.1"/>
    </source>
</evidence>
<feature type="compositionally biased region" description="Polar residues" evidence="1">
    <location>
        <begin position="125"/>
        <end position="142"/>
    </location>
</feature>
<gene>
    <name evidence="2" type="ORF">EXIGLDRAFT_769460</name>
</gene>
<dbReference type="AlphaFoldDB" id="A0A166AHP0"/>
<organism evidence="2 3">
    <name type="scientific">Exidia glandulosa HHB12029</name>
    <dbReference type="NCBI Taxonomy" id="1314781"/>
    <lineage>
        <taxon>Eukaryota</taxon>
        <taxon>Fungi</taxon>
        <taxon>Dikarya</taxon>
        <taxon>Basidiomycota</taxon>
        <taxon>Agaricomycotina</taxon>
        <taxon>Agaricomycetes</taxon>
        <taxon>Auriculariales</taxon>
        <taxon>Exidiaceae</taxon>
        <taxon>Exidia</taxon>
    </lineage>
</organism>
<reference evidence="2 3" key="1">
    <citation type="journal article" date="2016" name="Mol. Biol. Evol.">
        <title>Comparative Genomics of Early-Diverging Mushroom-Forming Fungi Provides Insights into the Origins of Lignocellulose Decay Capabilities.</title>
        <authorList>
            <person name="Nagy L.G."/>
            <person name="Riley R."/>
            <person name="Tritt A."/>
            <person name="Adam C."/>
            <person name="Daum C."/>
            <person name="Floudas D."/>
            <person name="Sun H."/>
            <person name="Yadav J.S."/>
            <person name="Pangilinan J."/>
            <person name="Larsson K.H."/>
            <person name="Matsuura K."/>
            <person name="Barry K."/>
            <person name="Labutti K."/>
            <person name="Kuo R."/>
            <person name="Ohm R.A."/>
            <person name="Bhattacharya S.S."/>
            <person name="Shirouzu T."/>
            <person name="Yoshinaga Y."/>
            <person name="Martin F.M."/>
            <person name="Grigoriev I.V."/>
            <person name="Hibbett D.S."/>
        </authorList>
    </citation>
    <scope>NUCLEOTIDE SEQUENCE [LARGE SCALE GENOMIC DNA]</scope>
    <source>
        <strain evidence="2 3">HHB12029</strain>
    </source>
</reference>
<feature type="region of interest" description="Disordered" evidence="1">
    <location>
        <begin position="65"/>
        <end position="84"/>
    </location>
</feature>
<dbReference type="Proteomes" id="UP000077266">
    <property type="component" value="Unassembled WGS sequence"/>
</dbReference>
<name>A0A166AHP0_EXIGL</name>
<feature type="region of interest" description="Disordered" evidence="1">
    <location>
        <begin position="93"/>
        <end position="151"/>
    </location>
</feature>
<accession>A0A166AHP0</accession>
<feature type="region of interest" description="Disordered" evidence="1">
    <location>
        <begin position="1"/>
        <end position="39"/>
    </location>
</feature>
<protein>
    <submittedName>
        <fullName evidence="2">Uncharacterized protein</fullName>
    </submittedName>
</protein>